<feature type="transmembrane region" description="Helical" evidence="11">
    <location>
        <begin position="301"/>
        <end position="320"/>
    </location>
</feature>
<keyword evidence="9 11" id="KW-0472">Membrane</keyword>
<evidence type="ECO:0000259" key="12">
    <source>
        <dbReference type="PROSITE" id="PS50893"/>
    </source>
</evidence>
<feature type="transmembrane region" description="Helical" evidence="11">
    <location>
        <begin position="403"/>
        <end position="427"/>
    </location>
</feature>
<feature type="transmembrane region" description="Helical" evidence="11">
    <location>
        <begin position="439"/>
        <end position="457"/>
    </location>
</feature>
<evidence type="ECO:0000256" key="1">
    <source>
        <dbReference type="ARBA" id="ARBA00004141"/>
    </source>
</evidence>
<comment type="similarity">
    <text evidence="2">Belongs to the ABC transporter superfamily. ABCB family. Multidrug resistance exporter (TC 3.A.1.201) subfamily.</text>
</comment>
<dbReference type="PROSITE" id="PS00211">
    <property type="entry name" value="ABC_TRANSPORTER_1"/>
    <property type="match status" value="1"/>
</dbReference>
<keyword evidence="3" id="KW-0813">Transport</keyword>
<dbReference type="PANTHER" id="PTHR43394">
    <property type="entry name" value="ATP-DEPENDENT PERMEASE MDL1, MITOCHONDRIAL"/>
    <property type="match status" value="1"/>
</dbReference>
<dbReference type="InParanoid" id="A0A1X7VWP2"/>
<feature type="transmembrane region" description="Helical" evidence="11">
    <location>
        <begin position="186"/>
        <end position="207"/>
    </location>
</feature>
<evidence type="ECO:0000256" key="3">
    <source>
        <dbReference type="ARBA" id="ARBA00022448"/>
    </source>
</evidence>
<dbReference type="InterPro" id="IPR027417">
    <property type="entry name" value="P-loop_NTPase"/>
</dbReference>
<dbReference type="InterPro" id="IPR003439">
    <property type="entry name" value="ABC_transporter-like_ATP-bd"/>
</dbReference>
<keyword evidence="7" id="KW-0067">ATP-binding</keyword>
<feature type="domain" description="ABC transporter" evidence="12">
    <location>
        <begin position="504"/>
        <end position="740"/>
    </location>
</feature>
<feature type="transmembrane region" description="Helical" evidence="11">
    <location>
        <begin position="84"/>
        <end position="107"/>
    </location>
</feature>
<accession>A0A1X7VWP2</accession>
<dbReference type="GO" id="GO:0090374">
    <property type="term" value="P:oligopeptide export from mitochondrion"/>
    <property type="evidence" value="ECO:0007669"/>
    <property type="project" value="TreeGrafter"/>
</dbReference>
<dbReference type="CDD" id="cd18578">
    <property type="entry name" value="ABC_6TM_Pgp_ABCB1_D2_like"/>
    <property type="match status" value="1"/>
</dbReference>
<feature type="transmembrane region" description="Helical" evidence="11">
    <location>
        <begin position="872"/>
        <end position="897"/>
    </location>
</feature>
<evidence type="ECO:0000256" key="8">
    <source>
        <dbReference type="ARBA" id="ARBA00022989"/>
    </source>
</evidence>
<feature type="compositionally biased region" description="Basic and acidic residues" evidence="10">
    <location>
        <begin position="788"/>
        <end position="802"/>
    </location>
</feature>
<feature type="transmembrane region" description="Helical" evidence="11">
    <location>
        <begin position="326"/>
        <end position="346"/>
    </location>
</feature>
<keyword evidence="5" id="KW-0677">Repeat</keyword>
<evidence type="ECO:0000313" key="14">
    <source>
        <dbReference type="EnsemblMetazoa" id="Aqu2.1.43823_001"/>
    </source>
</evidence>
<evidence type="ECO:0000256" key="11">
    <source>
        <dbReference type="SAM" id="Phobius"/>
    </source>
</evidence>
<feature type="domain" description="ABC transmembrane type-1" evidence="13">
    <location>
        <begin position="225"/>
        <end position="468"/>
    </location>
</feature>
<dbReference type="PROSITE" id="PS50893">
    <property type="entry name" value="ABC_TRANSPORTER_2"/>
    <property type="match status" value="1"/>
</dbReference>
<feature type="transmembrane region" description="Helical" evidence="11">
    <location>
        <begin position="227"/>
        <end position="247"/>
    </location>
</feature>
<dbReference type="OrthoDB" id="6500128at2759"/>
<sequence length="1104" mass="120924">MSEGDLEKAPPPSKEEQIELDEVKIKDDSPPVVQTDDTVDVETKPKTVKRPWWKKKEKEGDDEDAIPPATLKEVFSFATPIDCFFMITAILAAFTLGCALPGAMLVFGDLVNAFINQQFTQYAVDTVSGLNVTSYMQNNTIVYSSSSPGFSCEVYSNAIETYATIGDPLTCVPFSNFSTSLPTSPLTLNINPVQCSALAAIVTLFFGTESSCTTDDEFINSINIYCYYFIGLAVAAILIGYYIEAVFQVTAERQIYKIRLAYYKSVMKQDIAWFDVNASGEVASRLVDDLDKVQTGIGEKCVILFQWIGSLICGFTIGFVRDWRLTLALLSITPFLAVGGALMAIVTTRFTSAEQKAYATAGALAEEVLSSIKTVIAFGGEYKESDRYTSHLKSARSAGIKKGLGLGLSLGYVFFLIFSAYAIAFWFGGYLISEGLTQGGQVLTVFFCVFIAAFSIGQAGPYMEALSTALGAAGAIFDVIKKEPPIDSSSTEGIVLEESEPATIHLKDVNFSYPTRPDVQVLKSFSLSVDVGQTVALVGHSGCGKSTIVQLLQRFYDIEEGEIKIASHSIKDLNIASLHDAIGVVSQEPVLFDTTILDNIRYAKDGATQEEIEAAAKTANVHQFISELPDGYNTLVGEGGTQLSGGQKQRIAIARALIRNPKILLLDEATSALDSESESLVQSALEKASLERTTIVIAHRLSTIRNADLIVCLDNGEIKETGTHDELMKLEGLYYDMVTSQTQGAIDDAYLSIEQESSAETKGPAVLPLSKQYSKQVSRQFSRQASTSEDKKDKKTRTEMLKKKQEEWDKDLPEVSLGRIMKLNAKEWWLLALGVLGASVQGSIFPVFAIIFGEALKAFSAEQDQVLNEVHLPAGLFLALAFVSALAVFFKTFCFAISGEKLTSRIRSITFKAMLRKDMSWFDEEKNSTGALTTRLAEDAALIQGATGLRLATLIETLISLLFALGIALAYSWIMTIIILGFAPFLVIVGAARAVFYRQHLLKNKGAFAHAGQLVVDSLENIRTVTALNLQNKFAELYEMEIRKPYKTSMLFHHIEGVAYGMSQGMIFFDTKRLVTGLGTTTHINYTLSIIITHHQILTLLLYY</sequence>
<dbReference type="GO" id="GO:0016887">
    <property type="term" value="F:ATP hydrolysis activity"/>
    <property type="evidence" value="ECO:0007669"/>
    <property type="project" value="InterPro"/>
</dbReference>
<dbReference type="SMART" id="SM00382">
    <property type="entry name" value="AAA"/>
    <property type="match status" value="1"/>
</dbReference>
<dbReference type="SUPFAM" id="SSF90123">
    <property type="entry name" value="ABC transporter transmembrane region"/>
    <property type="match status" value="2"/>
</dbReference>
<comment type="subcellular location">
    <subcellularLocation>
        <location evidence="1">Membrane</location>
        <topology evidence="1">Multi-pass membrane protein</topology>
    </subcellularLocation>
</comment>
<keyword evidence="4 11" id="KW-0812">Transmembrane</keyword>
<dbReference type="CDD" id="cd18577">
    <property type="entry name" value="ABC_6TM_Pgp_ABCB1_D1_like"/>
    <property type="match status" value="1"/>
</dbReference>
<dbReference type="EnsemblMetazoa" id="Aqu2.1.43823_001">
    <property type="protein sequence ID" value="Aqu2.1.43823_001"/>
    <property type="gene ID" value="Aqu2.1.43823"/>
</dbReference>
<keyword evidence="6" id="KW-0547">Nucleotide-binding</keyword>
<feature type="region of interest" description="Disordered" evidence="10">
    <location>
        <begin position="1"/>
        <end position="64"/>
    </location>
</feature>
<feature type="transmembrane region" description="Helical" evidence="11">
    <location>
        <begin position="951"/>
        <end position="971"/>
    </location>
</feature>
<dbReference type="Pfam" id="PF00664">
    <property type="entry name" value="ABC_membrane"/>
    <property type="match status" value="2"/>
</dbReference>
<dbReference type="AlphaFoldDB" id="A0A1X7VWP2"/>
<dbReference type="InterPro" id="IPR039421">
    <property type="entry name" value="Type_1_exporter"/>
</dbReference>
<dbReference type="Gene3D" id="1.20.1560.10">
    <property type="entry name" value="ABC transporter type 1, transmembrane domain"/>
    <property type="match status" value="2"/>
</dbReference>
<evidence type="ECO:0000256" key="2">
    <source>
        <dbReference type="ARBA" id="ARBA00007577"/>
    </source>
</evidence>
<evidence type="ECO:0000256" key="7">
    <source>
        <dbReference type="ARBA" id="ARBA00022840"/>
    </source>
</evidence>
<feature type="transmembrane region" description="Helical" evidence="11">
    <location>
        <begin position="828"/>
        <end position="852"/>
    </location>
</feature>
<feature type="compositionally biased region" description="Polar residues" evidence="10">
    <location>
        <begin position="777"/>
        <end position="787"/>
    </location>
</feature>
<evidence type="ECO:0000256" key="5">
    <source>
        <dbReference type="ARBA" id="ARBA00022737"/>
    </source>
</evidence>
<dbReference type="eggNOG" id="KOG0055">
    <property type="taxonomic scope" value="Eukaryota"/>
</dbReference>
<keyword evidence="8 11" id="KW-1133">Transmembrane helix</keyword>
<dbReference type="GO" id="GO:0005743">
    <property type="term" value="C:mitochondrial inner membrane"/>
    <property type="evidence" value="ECO:0007669"/>
    <property type="project" value="TreeGrafter"/>
</dbReference>
<organism evidence="14">
    <name type="scientific">Amphimedon queenslandica</name>
    <name type="common">Sponge</name>
    <dbReference type="NCBI Taxonomy" id="400682"/>
    <lineage>
        <taxon>Eukaryota</taxon>
        <taxon>Metazoa</taxon>
        <taxon>Porifera</taxon>
        <taxon>Demospongiae</taxon>
        <taxon>Heteroscleromorpha</taxon>
        <taxon>Haplosclerida</taxon>
        <taxon>Niphatidae</taxon>
        <taxon>Amphimedon</taxon>
    </lineage>
</organism>
<reference evidence="14" key="1">
    <citation type="submission" date="2017-05" db="UniProtKB">
        <authorList>
            <consortium name="EnsemblMetazoa"/>
        </authorList>
    </citation>
    <scope>IDENTIFICATION</scope>
</reference>
<evidence type="ECO:0000256" key="6">
    <source>
        <dbReference type="ARBA" id="ARBA00022741"/>
    </source>
</evidence>
<dbReference type="GO" id="GO:0005524">
    <property type="term" value="F:ATP binding"/>
    <property type="evidence" value="ECO:0007669"/>
    <property type="project" value="UniProtKB-KW"/>
</dbReference>
<feature type="domain" description="ABC transmembrane type-1" evidence="13">
    <location>
        <begin position="832"/>
        <end position="1069"/>
    </location>
</feature>
<dbReference type="InterPro" id="IPR036640">
    <property type="entry name" value="ABC1_TM_sf"/>
</dbReference>
<dbReference type="FunFam" id="1.20.1560.10:FF:000018">
    <property type="entry name" value="ATP-binding cassette subfamily B member 11"/>
    <property type="match status" value="1"/>
</dbReference>
<dbReference type="Pfam" id="PF00005">
    <property type="entry name" value="ABC_tran"/>
    <property type="match status" value="1"/>
</dbReference>
<feature type="transmembrane region" description="Helical" evidence="11">
    <location>
        <begin position="977"/>
        <end position="996"/>
    </location>
</feature>
<evidence type="ECO:0000256" key="9">
    <source>
        <dbReference type="ARBA" id="ARBA00023136"/>
    </source>
</evidence>
<evidence type="ECO:0000256" key="4">
    <source>
        <dbReference type="ARBA" id="ARBA00022692"/>
    </source>
</evidence>
<feature type="compositionally biased region" description="Basic and acidic residues" evidence="10">
    <location>
        <begin position="1"/>
        <end position="29"/>
    </location>
</feature>
<protein>
    <submittedName>
        <fullName evidence="14">Uncharacterized protein</fullName>
    </submittedName>
</protein>
<dbReference type="FunFam" id="3.40.50.300:FF:000916">
    <property type="entry name" value="ABC transporter B family member 9"/>
    <property type="match status" value="1"/>
</dbReference>
<dbReference type="InterPro" id="IPR011527">
    <property type="entry name" value="ABC1_TM_dom"/>
</dbReference>
<dbReference type="GO" id="GO:0015421">
    <property type="term" value="F:ABC-type oligopeptide transporter activity"/>
    <property type="evidence" value="ECO:0007669"/>
    <property type="project" value="TreeGrafter"/>
</dbReference>
<dbReference type="InterPro" id="IPR003593">
    <property type="entry name" value="AAA+_ATPase"/>
</dbReference>
<evidence type="ECO:0000259" key="13">
    <source>
        <dbReference type="PROSITE" id="PS50929"/>
    </source>
</evidence>
<feature type="region of interest" description="Disordered" evidence="10">
    <location>
        <begin position="777"/>
        <end position="802"/>
    </location>
</feature>
<dbReference type="PROSITE" id="PS50929">
    <property type="entry name" value="ABC_TM1F"/>
    <property type="match status" value="2"/>
</dbReference>
<dbReference type="PANTHER" id="PTHR43394:SF27">
    <property type="entry name" value="ATP-DEPENDENT TRANSLOCASE ABCB1-LIKE"/>
    <property type="match status" value="1"/>
</dbReference>
<dbReference type="Gene3D" id="3.40.50.300">
    <property type="entry name" value="P-loop containing nucleotide triphosphate hydrolases"/>
    <property type="match status" value="1"/>
</dbReference>
<dbReference type="InterPro" id="IPR017871">
    <property type="entry name" value="ABC_transporter-like_CS"/>
</dbReference>
<proteinExistence type="inferred from homology"/>
<evidence type="ECO:0000256" key="10">
    <source>
        <dbReference type="SAM" id="MobiDB-lite"/>
    </source>
</evidence>
<dbReference type="CDD" id="cd03249">
    <property type="entry name" value="ABC_MTABC3_MDL1_MDL2"/>
    <property type="match status" value="1"/>
</dbReference>
<dbReference type="SUPFAM" id="SSF52540">
    <property type="entry name" value="P-loop containing nucleoside triphosphate hydrolases"/>
    <property type="match status" value="1"/>
</dbReference>
<name>A0A1X7VWP2_AMPQE</name>